<feature type="compositionally biased region" description="Polar residues" evidence="9">
    <location>
        <begin position="633"/>
        <end position="645"/>
    </location>
</feature>
<evidence type="ECO:0000313" key="12">
    <source>
        <dbReference type="EMBL" id="QLG73394.1"/>
    </source>
</evidence>
<evidence type="ECO:0000256" key="1">
    <source>
        <dbReference type="ARBA" id="ARBA00004141"/>
    </source>
</evidence>
<sequence>MAKTINCVEKVLHTSRKGSLRRAINKLAKRTSLRPSSPGSSNATEANSTHSHNEDTMTESENVSVANYNHSETYELSDMDNESLVFSKPPLPQSNAMTIFVGVFVAVGGFLFGYDTGLINSITDMKYVKSNLAPNRVEFTAKEMSILVSFLSLGTFFGALSAPLLSDSYGRKITIMFSTTIIFCIGNSLQVAANNVGLLIAGRVVSGIGIGLISAVVPLYQGEASHKLLRGAIISTYQWAITWGLLVSSAVSQGTHNRNSASSYRIPIGLQYVWAAVLAIGMFFLPESPRFYVLKDQLDKAAESLSFLRGVPITDAGLLEELVEIKATYDYEASFGSSNLLDCFRSSPSRTKQTLRMLSGIAIQACQQFSGINFIFYYGVNFFSRTGVTNSYMVSFITYAVNVAFNIPGLFLVETIGRRKVLLIGGILMTASNFIIAIVGCSTNSVIANKVMIAFICLFIASFSATWGGVVWVISAELYPLGIRSKCTAICAASNWLINFICALITPYIVDTGSHTSSIGTKIFFIWGSLNALGVAVVYFTIYETRGLTLEEIDELYNRSPNSMQSGEWNKRIRQQSINKFLNTADKIETEHSDDVQMTTTTNQSVTNVTVSNLHFDGAQTNFSSEKQKVDSRSNNATSMNTSYETSDDNDNDNKNNDNNNSNSIENDNTADGRTQGLSGNQQATCSETGYDEFTPNCVDLGNGLELNTYTRGPPSIPSDSSDEDNFEGDAEGRTFSHRGAGDAKHRASINEYMAHLMDSRTNSSNLK</sequence>
<dbReference type="GeneID" id="59237136"/>
<keyword evidence="7 10" id="KW-0472">Membrane</keyword>
<comment type="subcellular location">
    <subcellularLocation>
        <location evidence="1">Membrane</location>
        <topology evidence="1">Multi-pass membrane protein</topology>
    </subcellularLocation>
</comment>
<feature type="transmembrane region" description="Helical" evidence="10">
    <location>
        <begin position="96"/>
        <end position="114"/>
    </location>
</feature>
<reference evidence="12 13" key="1">
    <citation type="submission" date="2020-07" db="EMBL/GenBank/DDBJ databases">
        <title>The yeast mating-type switching endonuclease HO is a domesticated member of an unorthodox homing genetic element family.</title>
        <authorList>
            <person name="Coughlan A.Y."/>
            <person name="Lombardi L."/>
            <person name="Braun-Galleani S."/>
            <person name="Martos A.R."/>
            <person name="Galeote V."/>
            <person name="Bigey F."/>
            <person name="Dequin S."/>
            <person name="Byrne K.P."/>
            <person name="Wolfe K.H."/>
        </authorList>
    </citation>
    <scope>NUCLEOTIDE SEQUENCE [LARGE SCALE GENOMIC DNA]</scope>
    <source>
        <strain evidence="12 13">NRRL Y-6702</strain>
    </source>
</reference>
<dbReference type="PANTHER" id="PTHR48022:SF16">
    <property type="entry name" value="HIGH GLUCOSE SENSOR RGT2-RELATED"/>
    <property type="match status" value="1"/>
</dbReference>
<evidence type="ECO:0000256" key="6">
    <source>
        <dbReference type="ARBA" id="ARBA00022989"/>
    </source>
</evidence>
<keyword evidence="3" id="KW-0813">Transport</keyword>
<feature type="transmembrane region" description="Helical" evidence="10">
    <location>
        <begin position="355"/>
        <end position="380"/>
    </location>
</feature>
<dbReference type="NCBIfam" id="TIGR00879">
    <property type="entry name" value="SP"/>
    <property type="match status" value="1"/>
</dbReference>
<evidence type="ECO:0000256" key="2">
    <source>
        <dbReference type="ARBA" id="ARBA00010992"/>
    </source>
</evidence>
<comment type="similarity">
    <text evidence="2">Belongs to the major facilitator superfamily. Sugar transporter (TC 2.A.1.1) family.</text>
</comment>
<dbReference type="SUPFAM" id="SSF103473">
    <property type="entry name" value="MFS general substrate transporter"/>
    <property type="match status" value="1"/>
</dbReference>
<dbReference type="Pfam" id="PF00083">
    <property type="entry name" value="Sugar_tr"/>
    <property type="match status" value="1"/>
</dbReference>
<feature type="compositionally biased region" description="Acidic residues" evidence="9">
    <location>
        <begin position="721"/>
        <end position="730"/>
    </location>
</feature>
<gene>
    <name evidence="12" type="ORF">HG535_0E04780</name>
</gene>
<evidence type="ECO:0000256" key="4">
    <source>
        <dbReference type="ARBA" id="ARBA00022597"/>
    </source>
</evidence>
<feature type="domain" description="Major facilitator superfamily (MFS) profile" evidence="11">
    <location>
        <begin position="101"/>
        <end position="546"/>
    </location>
</feature>
<dbReference type="GO" id="GO:0010255">
    <property type="term" value="P:glucose mediated signaling pathway"/>
    <property type="evidence" value="ECO:0007669"/>
    <property type="project" value="UniProtKB-ARBA"/>
</dbReference>
<feature type="region of interest" description="Disordered" evidence="9">
    <location>
        <begin position="28"/>
        <end position="60"/>
    </location>
</feature>
<dbReference type="PROSITE" id="PS00217">
    <property type="entry name" value="SUGAR_TRANSPORT_2"/>
    <property type="match status" value="1"/>
</dbReference>
<dbReference type="PANTHER" id="PTHR48022">
    <property type="entry name" value="PLASTIDIC GLUCOSE TRANSPORTER 4"/>
    <property type="match status" value="1"/>
</dbReference>
<dbReference type="PROSITE" id="PS50850">
    <property type="entry name" value="MFS"/>
    <property type="match status" value="1"/>
</dbReference>
<evidence type="ECO:0000313" key="13">
    <source>
        <dbReference type="Proteomes" id="UP000509704"/>
    </source>
</evidence>
<keyword evidence="6 10" id="KW-1133">Transmembrane helix</keyword>
<feature type="compositionally biased region" description="Low complexity" evidence="9">
    <location>
        <begin position="657"/>
        <end position="668"/>
    </location>
</feature>
<feature type="transmembrane region" description="Helical" evidence="10">
    <location>
        <begin position="451"/>
        <end position="475"/>
    </location>
</feature>
<evidence type="ECO:0000256" key="10">
    <source>
        <dbReference type="SAM" id="Phobius"/>
    </source>
</evidence>
<dbReference type="InterPro" id="IPR005828">
    <property type="entry name" value="MFS_sugar_transport-like"/>
</dbReference>
<dbReference type="Gene3D" id="1.20.1250.20">
    <property type="entry name" value="MFS general substrate transporter like domains"/>
    <property type="match status" value="1"/>
</dbReference>
<keyword evidence="4" id="KW-0762">Sugar transport</keyword>
<dbReference type="CDD" id="cd17356">
    <property type="entry name" value="MFS_HXT"/>
    <property type="match status" value="1"/>
</dbReference>
<feature type="transmembrane region" description="Helical" evidence="10">
    <location>
        <begin position="420"/>
        <end position="439"/>
    </location>
</feature>
<dbReference type="GO" id="GO:0005351">
    <property type="term" value="F:carbohydrate:proton symporter activity"/>
    <property type="evidence" value="ECO:0007669"/>
    <property type="project" value="TreeGrafter"/>
</dbReference>
<feature type="transmembrane region" description="Helical" evidence="10">
    <location>
        <begin position="487"/>
        <end position="510"/>
    </location>
</feature>
<dbReference type="InterPro" id="IPR036259">
    <property type="entry name" value="MFS_trans_sf"/>
</dbReference>
<feature type="region of interest" description="Disordered" evidence="9">
    <location>
        <begin position="620"/>
        <end position="692"/>
    </location>
</feature>
<feature type="compositionally biased region" description="Polar residues" evidence="9">
    <location>
        <begin position="670"/>
        <end position="688"/>
    </location>
</feature>
<feature type="transmembrane region" description="Helical" evidence="10">
    <location>
        <begin position="173"/>
        <end position="192"/>
    </location>
</feature>
<keyword evidence="13" id="KW-1185">Reference proteome</keyword>
<evidence type="ECO:0000256" key="3">
    <source>
        <dbReference type="ARBA" id="ARBA00022448"/>
    </source>
</evidence>
<dbReference type="InterPro" id="IPR050360">
    <property type="entry name" value="MFS_Sugar_Transporters"/>
</dbReference>
<dbReference type="GO" id="GO:0005536">
    <property type="term" value="F:D-glucose binding"/>
    <property type="evidence" value="ECO:0007669"/>
    <property type="project" value="UniProtKB-ARBA"/>
</dbReference>
<keyword evidence="8" id="KW-0325">Glycoprotein</keyword>
<feature type="compositionally biased region" description="Basic and acidic residues" evidence="9">
    <location>
        <begin position="731"/>
        <end position="746"/>
    </location>
</feature>
<name>A0A7H9B4V6_ZYGMR</name>
<evidence type="ECO:0000256" key="7">
    <source>
        <dbReference type="ARBA" id="ARBA00023136"/>
    </source>
</evidence>
<dbReference type="RefSeq" id="XP_037145121.1">
    <property type="nucleotide sequence ID" value="XM_037289226.1"/>
</dbReference>
<feature type="transmembrane region" description="Helical" evidence="10">
    <location>
        <begin position="392"/>
        <end position="413"/>
    </location>
</feature>
<dbReference type="InterPro" id="IPR020846">
    <property type="entry name" value="MFS_dom"/>
</dbReference>
<feature type="transmembrane region" description="Helical" evidence="10">
    <location>
        <begin position="144"/>
        <end position="166"/>
    </location>
</feature>
<dbReference type="FunFam" id="1.20.1250.20:FF:000115">
    <property type="entry name" value="High-affinity glucose transporter"/>
    <property type="match status" value="1"/>
</dbReference>
<organism evidence="12 13">
    <name type="scientific">Zygotorulaspora mrakii</name>
    <name type="common">Zygosaccharomyces mrakii</name>
    <dbReference type="NCBI Taxonomy" id="42260"/>
    <lineage>
        <taxon>Eukaryota</taxon>
        <taxon>Fungi</taxon>
        <taxon>Dikarya</taxon>
        <taxon>Ascomycota</taxon>
        <taxon>Saccharomycotina</taxon>
        <taxon>Saccharomycetes</taxon>
        <taxon>Saccharomycetales</taxon>
        <taxon>Saccharomycetaceae</taxon>
        <taxon>Zygotorulaspora</taxon>
    </lineage>
</organism>
<feature type="transmembrane region" description="Helical" evidence="10">
    <location>
        <begin position="264"/>
        <end position="285"/>
    </location>
</feature>
<accession>A0A7H9B4V6</accession>
<dbReference type="AlphaFoldDB" id="A0A7H9B4V6"/>
<evidence type="ECO:0000256" key="9">
    <source>
        <dbReference type="SAM" id="MobiDB-lite"/>
    </source>
</evidence>
<dbReference type="KEGG" id="zmk:HG535_0E04780"/>
<proteinExistence type="inferred from homology"/>
<dbReference type="Proteomes" id="UP000509704">
    <property type="component" value="Chromosome 5"/>
</dbReference>
<feature type="transmembrane region" description="Helical" evidence="10">
    <location>
        <begin position="522"/>
        <end position="542"/>
    </location>
</feature>
<evidence type="ECO:0000256" key="5">
    <source>
        <dbReference type="ARBA" id="ARBA00022692"/>
    </source>
</evidence>
<feature type="region of interest" description="Disordered" evidence="9">
    <location>
        <begin position="709"/>
        <end position="747"/>
    </location>
</feature>
<dbReference type="InterPro" id="IPR003663">
    <property type="entry name" value="Sugar/inositol_transpt"/>
</dbReference>
<feature type="compositionally biased region" description="Polar residues" evidence="9">
    <location>
        <begin position="33"/>
        <end position="50"/>
    </location>
</feature>
<feature type="transmembrane region" description="Helical" evidence="10">
    <location>
        <begin position="198"/>
        <end position="220"/>
    </location>
</feature>
<keyword evidence="5 10" id="KW-0812">Transmembrane</keyword>
<dbReference type="InterPro" id="IPR005829">
    <property type="entry name" value="Sugar_transporter_CS"/>
</dbReference>
<evidence type="ECO:0000259" key="11">
    <source>
        <dbReference type="PROSITE" id="PS50850"/>
    </source>
</evidence>
<protein>
    <recommendedName>
        <fullName evidence="11">Major facilitator superfamily (MFS) profile domain-containing protein</fullName>
    </recommendedName>
</protein>
<dbReference type="PRINTS" id="PR00171">
    <property type="entry name" value="SUGRTRNSPORT"/>
</dbReference>
<dbReference type="OrthoDB" id="6612291at2759"/>
<feature type="transmembrane region" description="Helical" evidence="10">
    <location>
        <begin position="232"/>
        <end position="252"/>
    </location>
</feature>
<dbReference type="GO" id="GO:0005886">
    <property type="term" value="C:plasma membrane"/>
    <property type="evidence" value="ECO:0007669"/>
    <property type="project" value="UniProtKB-ARBA"/>
</dbReference>
<evidence type="ECO:0000256" key="8">
    <source>
        <dbReference type="ARBA" id="ARBA00023180"/>
    </source>
</evidence>
<dbReference type="EMBL" id="CP058608">
    <property type="protein sequence ID" value="QLG73394.1"/>
    <property type="molecule type" value="Genomic_DNA"/>
</dbReference>